<dbReference type="PROSITE" id="PS00108">
    <property type="entry name" value="PROTEIN_KINASE_ST"/>
    <property type="match status" value="1"/>
</dbReference>
<dbReference type="PROSITE" id="PS50011">
    <property type="entry name" value="PROTEIN_KINASE_DOM"/>
    <property type="match status" value="1"/>
</dbReference>
<keyword evidence="4" id="KW-0418">Kinase</keyword>
<dbReference type="InterPro" id="IPR017441">
    <property type="entry name" value="Protein_kinase_ATP_BS"/>
</dbReference>
<evidence type="ECO:0000256" key="3">
    <source>
        <dbReference type="PROSITE-ProRule" id="PRU10141"/>
    </source>
</evidence>
<dbReference type="EMBL" id="CAKKNE010000002">
    <property type="protein sequence ID" value="CAH0369322.1"/>
    <property type="molecule type" value="Genomic_DNA"/>
</dbReference>
<feature type="binding site" evidence="3">
    <location>
        <position position="76"/>
    </location>
    <ligand>
        <name>ATP</name>
        <dbReference type="ChEBI" id="CHEBI:30616"/>
    </ligand>
</feature>
<evidence type="ECO:0000256" key="5">
    <source>
        <dbReference type="SAM" id="MobiDB-lite"/>
    </source>
</evidence>
<keyword evidence="4" id="KW-0808">Transferase</keyword>
<dbReference type="PANTHER" id="PTHR24346">
    <property type="entry name" value="MAP/MICROTUBULE AFFINITY-REGULATING KINASE"/>
    <property type="match status" value="1"/>
</dbReference>
<feature type="compositionally biased region" description="Polar residues" evidence="5">
    <location>
        <begin position="412"/>
        <end position="430"/>
    </location>
</feature>
<name>A0A8J2WUX9_9STRA</name>
<dbReference type="InterPro" id="IPR008271">
    <property type="entry name" value="Ser/Thr_kinase_AS"/>
</dbReference>
<dbReference type="PANTHER" id="PTHR24346:SF75">
    <property type="entry name" value="AURORA KINASE"/>
    <property type="match status" value="1"/>
</dbReference>
<accession>A0A8J2WUX9</accession>
<dbReference type="AlphaFoldDB" id="A0A8J2WUX9"/>
<dbReference type="Proteomes" id="UP000789595">
    <property type="component" value="Unassembled WGS sequence"/>
</dbReference>
<organism evidence="7 8">
    <name type="scientific">Pelagomonas calceolata</name>
    <dbReference type="NCBI Taxonomy" id="35677"/>
    <lineage>
        <taxon>Eukaryota</taxon>
        <taxon>Sar</taxon>
        <taxon>Stramenopiles</taxon>
        <taxon>Ochrophyta</taxon>
        <taxon>Pelagophyceae</taxon>
        <taxon>Pelagomonadales</taxon>
        <taxon>Pelagomonadaceae</taxon>
        <taxon>Pelagomonas</taxon>
    </lineage>
</organism>
<dbReference type="SUPFAM" id="SSF56112">
    <property type="entry name" value="Protein kinase-like (PK-like)"/>
    <property type="match status" value="1"/>
</dbReference>
<feature type="compositionally biased region" description="Basic and acidic residues" evidence="5">
    <location>
        <begin position="367"/>
        <end position="379"/>
    </location>
</feature>
<reference evidence="7" key="1">
    <citation type="submission" date="2021-11" db="EMBL/GenBank/DDBJ databases">
        <authorList>
            <consortium name="Genoscope - CEA"/>
            <person name="William W."/>
        </authorList>
    </citation>
    <scope>NUCLEOTIDE SEQUENCE</scope>
</reference>
<dbReference type="SMART" id="SM00220">
    <property type="entry name" value="S_TKc"/>
    <property type="match status" value="1"/>
</dbReference>
<feature type="domain" description="Protein kinase" evidence="6">
    <location>
        <begin position="47"/>
        <end position="356"/>
    </location>
</feature>
<dbReference type="Gene3D" id="3.30.200.20">
    <property type="entry name" value="Phosphorylase Kinase, domain 1"/>
    <property type="match status" value="1"/>
</dbReference>
<feature type="region of interest" description="Disordered" evidence="5">
    <location>
        <begin position="1"/>
        <end position="20"/>
    </location>
</feature>
<dbReference type="GO" id="GO:0004674">
    <property type="term" value="F:protein serine/threonine kinase activity"/>
    <property type="evidence" value="ECO:0007669"/>
    <property type="project" value="UniProtKB-KW"/>
</dbReference>
<dbReference type="InterPro" id="IPR000719">
    <property type="entry name" value="Prot_kinase_dom"/>
</dbReference>
<dbReference type="Gene3D" id="1.10.510.10">
    <property type="entry name" value="Transferase(Phosphotransferase) domain 1"/>
    <property type="match status" value="1"/>
</dbReference>
<dbReference type="Pfam" id="PF00069">
    <property type="entry name" value="Pkinase"/>
    <property type="match status" value="1"/>
</dbReference>
<proteinExistence type="inferred from homology"/>
<dbReference type="OrthoDB" id="68483at2759"/>
<evidence type="ECO:0000256" key="1">
    <source>
        <dbReference type="ARBA" id="ARBA00022741"/>
    </source>
</evidence>
<keyword evidence="8" id="KW-1185">Reference proteome</keyword>
<keyword evidence="2 3" id="KW-0067">ATP-binding</keyword>
<comment type="similarity">
    <text evidence="4">Belongs to the protein kinase superfamily.</text>
</comment>
<dbReference type="GO" id="GO:0005524">
    <property type="term" value="F:ATP binding"/>
    <property type="evidence" value="ECO:0007669"/>
    <property type="project" value="UniProtKB-UniRule"/>
</dbReference>
<dbReference type="GO" id="GO:0035556">
    <property type="term" value="P:intracellular signal transduction"/>
    <property type="evidence" value="ECO:0007669"/>
    <property type="project" value="TreeGrafter"/>
</dbReference>
<evidence type="ECO:0000313" key="8">
    <source>
        <dbReference type="Proteomes" id="UP000789595"/>
    </source>
</evidence>
<dbReference type="GO" id="GO:0005737">
    <property type="term" value="C:cytoplasm"/>
    <property type="evidence" value="ECO:0007669"/>
    <property type="project" value="TreeGrafter"/>
</dbReference>
<evidence type="ECO:0000256" key="4">
    <source>
        <dbReference type="RuleBase" id="RU000304"/>
    </source>
</evidence>
<evidence type="ECO:0000256" key="2">
    <source>
        <dbReference type="ARBA" id="ARBA00022840"/>
    </source>
</evidence>
<evidence type="ECO:0000313" key="7">
    <source>
        <dbReference type="EMBL" id="CAH0369322.1"/>
    </source>
</evidence>
<keyword evidence="1 3" id="KW-0547">Nucleotide-binding</keyword>
<feature type="region of interest" description="Disordered" evidence="5">
    <location>
        <begin position="367"/>
        <end position="430"/>
    </location>
</feature>
<dbReference type="PROSITE" id="PS00107">
    <property type="entry name" value="PROTEIN_KINASE_ATP"/>
    <property type="match status" value="1"/>
</dbReference>
<feature type="compositionally biased region" description="Basic and acidic residues" evidence="5">
    <location>
        <begin position="9"/>
        <end position="20"/>
    </location>
</feature>
<evidence type="ECO:0000259" key="6">
    <source>
        <dbReference type="PROSITE" id="PS50011"/>
    </source>
</evidence>
<sequence>MGCGASAPMEEKTSPLDVDRTPSARLRVERSLSASVRGETAVTLRGYEFSGTLGYGAFARVLKARHIASGGDRAVKVIDKAVLRKKKTMRRSGSAIAVSSALDKLEAEITLQKDFAHGHIIRIFEVVEDPVADRTLLVMELAARGPVMTFDGKLFSCAVSGEAVEADRAARIVAEVASALSYLHMRHVAHRDLKPDNILLDARDAAKLCDFGVSHTYGNSLGGRDGDSGAFDRNVYGADRAKRLKEIGRAKSAAQVAQTEGTYAYWAPEMMNEAATFNAFSCDCWALGVCFYNFRTRRSPFESETLDGLFDRISRADRDPAPEYLSPTETKLLDGLLEKDPDARLTVGDLLEDPYLSAYALHEERQTQFRNRTPREKLSKRGSLRGGFAGNSPLARGDGKEESPQLEKAPSETISELATLQSENATPPPA</sequence>
<keyword evidence="4" id="KW-0723">Serine/threonine-protein kinase</keyword>
<protein>
    <recommendedName>
        <fullName evidence="6">Protein kinase domain-containing protein</fullName>
    </recommendedName>
</protein>
<comment type="caution">
    <text evidence="7">The sequence shown here is derived from an EMBL/GenBank/DDBJ whole genome shotgun (WGS) entry which is preliminary data.</text>
</comment>
<dbReference type="InterPro" id="IPR011009">
    <property type="entry name" value="Kinase-like_dom_sf"/>
</dbReference>
<gene>
    <name evidence="7" type="ORF">PECAL_2P24420</name>
</gene>